<accession>A0ABU2F991</accession>
<dbReference type="RefSeq" id="WP_310917944.1">
    <property type="nucleotide sequence ID" value="NZ_JAMQON010000001.1"/>
</dbReference>
<dbReference type="EMBL" id="JAMQON010000001">
    <property type="protein sequence ID" value="MDS0258376.1"/>
    <property type="molecule type" value="Genomic_DNA"/>
</dbReference>
<evidence type="ECO:0000313" key="2">
    <source>
        <dbReference type="Proteomes" id="UP001259659"/>
    </source>
</evidence>
<dbReference type="Proteomes" id="UP001259659">
    <property type="component" value="Unassembled WGS sequence"/>
</dbReference>
<reference evidence="1 2" key="1">
    <citation type="submission" date="2022-06" db="EMBL/GenBank/DDBJ databases">
        <title>Haloarcula sp. a new haloarchaeum isolate from saline soil.</title>
        <authorList>
            <person name="Strakova D."/>
            <person name="Galisteo C."/>
            <person name="Sanchez-Porro C."/>
            <person name="Ventosa A."/>
        </authorList>
    </citation>
    <scope>NUCLEOTIDE SEQUENCE [LARGE SCALE GENOMIC DNA]</scope>
    <source>
        <strain evidence="1 2">S1CR25-12</strain>
    </source>
</reference>
<keyword evidence="2" id="KW-1185">Reference proteome</keyword>
<protein>
    <submittedName>
        <fullName evidence="1">Uncharacterized protein</fullName>
    </submittedName>
</protein>
<gene>
    <name evidence="1" type="ORF">NDI56_03000</name>
</gene>
<sequence length="429" mass="46372">MSNQIELRNENGEIIALDSEGNKIPVKFEDGKFDSVNTGKQVIGGDIYLGGGGNLREKVLSALENGASRIFVAEPIDNQWTWDSQLTIDPNVHEGFELRIAERAEIECSATGWALSIDESNSVDGANASRWTTTIMGGSWHSTESSNNGWLQLKDTTDVHIGPRTVRDFTVGISVENHELFCENTQITRGEYRVTDIGIQFLPASVTGGSGTPSFVDTEISPESVKYGNIGMRLQGDLGNAVIMQPAMFPTGNNSVAFELSGLLENAVMTAPRIDDPLNNYTGTVAFKTTADYSNSGPLVQQYRLNNIDTLVELNDVDADRIQFDSVSGPYRQLGDLGKDYVSIKDGNIRTYDEKGTVGFRVNSKGQIFDILNFDTGSSVQFASGLKSTGGGTYDNGVIEMGSNGARLEVNDSGEIVVVDESGDETVLS</sequence>
<organism evidence="1 2">
    <name type="scientific">Haloarcula saliterrae</name>
    <dbReference type="NCBI Taxonomy" id="2950534"/>
    <lineage>
        <taxon>Archaea</taxon>
        <taxon>Methanobacteriati</taxon>
        <taxon>Methanobacteriota</taxon>
        <taxon>Stenosarchaea group</taxon>
        <taxon>Halobacteria</taxon>
        <taxon>Halobacteriales</taxon>
        <taxon>Haloarculaceae</taxon>
        <taxon>Haloarcula</taxon>
    </lineage>
</organism>
<name>A0ABU2F991_9EURY</name>
<comment type="caution">
    <text evidence="1">The sequence shown here is derived from an EMBL/GenBank/DDBJ whole genome shotgun (WGS) entry which is preliminary data.</text>
</comment>
<evidence type="ECO:0000313" key="1">
    <source>
        <dbReference type="EMBL" id="MDS0258376.1"/>
    </source>
</evidence>
<proteinExistence type="predicted"/>